<feature type="region of interest" description="Disordered" evidence="1">
    <location>
        <begin position="162"/>
        <end position="185"/>
    </location>
</feature>
<dbReference type="AlphaFoldDB" id="A0A3M7SWQ5"/>
<evidence type="ECO:0000313" key="2">
    <source>
        <dbReference type="EMBL" id="RNA40261.1"/>
    </source>
</evidence>
<dbReference type="Proteomes" id="UP000276133">
    <property type="component" value="Unassembled WGS sequence"/>
</dbReference>
<dbReference type="EMBL" id="REGN01000656">
    <property type="protein sequence ID" value="RNA40261.1"/>
    <property type="molecule type" value="Genomic_DNA"/>
</dbReference>
<proteinExistence type="predicted"/>
<dbReference type="OrthoDB" id="10646457at2759"/>
<evidence type="ECO:0000256" key="1">
    <source>
        <dbReference type="SAM" id="MobiDB-lite"/>
    </source>
</evidence>
<organism evidence="2 3">
    <name type="scientific">Brachionus plicatilis</name>
    <name type="common">Marine rotifer</name>
    <name type="synonym">Brachionus muelleri</name>
    <dbReference type="NCBI Taxonomy" id="10195"/>
    <lineage>
        <taxon>Eukaryota</taxon>
        <taxon>Metazoa</taxon>
        <taxon>Spiralia</taxon>
        <taxon>Gnathifera</taxon>
        <taxon>Rotifera</taxon>
        <taxon>Eurotatoria</taxon>
        <taxon>Monogononta</taxon>
        <taxon>Pseudotrocha</taxon>
        <taxon>Ploima</taxon>
        <taxon>Brachionidae</taxon>
        <taxon>Brachionus</taxon>
    </lineage>
</organism>
<feature type="compositionally biased region" description="Polar residues" evidence="1">
    <location>
        <begin position="176"/>
        <end position="185"/>
    </location>
</feature>
<comment type="caution">
    <text evidence="2">The sequence shown here is derived from an EMBL/GenBank/DDBJ whole genome shotgun (WGS) entry which is preliminary data.</text>
</comment>
<sequence>MTKSPHSNLSTESTTRLGGKAWSAWRPCLCIKSTKQSTHCCLGCEWSKSELNESMNTKLAACISKLDGGTQRIKSSVTRMQRSLTLKSSIASVCSSISLKSSEFRFGAGHQISVKRFLSAADSSFLPKSPDGFMVADKRKFSSARILWLSVMFSASSSVFSSSSTEFNRSRTESSASDISSMRKS</sequence>
<reference evidence="2 3" key="1">
    <citation type="journal article" date="2018" name="Sci. Rep.">
        <title>Genomic signatures of local adaptation to the degree of environmental predictability in rotifers.</title>
        <authorList>
            <person name="Franch-Gras L."/>
            <person name="Hahn C."/>
            <person name="Garcia-Roger E.M."/>
            <person name="Carmona M.J."/>
            <person name="Serra M."/>
            <person name="Gomez A."/>
        </authorList>
    </citation>
    <scope>NUCLEOTIDE SEQUENCE [LARGE SCALE GENOMIC DNA]</scope>
    <source>
        <strain evidence="2">HYR1</strain>
    </source>
</reference>
<evidence type="ECO:0000313" key="3">
    <source>
        <dbReference type="Proteomes" id="UP000276133"/>
    </source>
</evidence>
<name>A0A3M7SWQ5_BRAPC</name>
<accession>A0A3M7SWQ5</accession>
<protein>
    <submittedName>
        <fullName evidence="2">Uncharacterized protein</fullName>
    </submittedName>
</protein>
<keyword evidence="3" id="KW-1185">Reference proteome</keyword>
<gene>
    <name evidence="2" type="ORF">BpHYR1_007852</name>
</gene>